<evidence type="ECO:0000256" key="7">
    <source>
        <dbReference type="SAM" id="Phobius"/>
    </source>
</evidence>
<evidence type="ECO:0000313" key="10">
    <source>
        <dbReference type="Proteomes" id="UP001166291"/>
    </source>
</evidence>
<feature type="transmembrane region" description="Helical" evidence="7">
    <location>
        <begin position="399"/>
        <end position="419"/>
    </location>
</feature>
<feature type="transmembrane region" description="Helical" evidence="7">
    <location>
        <begin position="12"/>
        <end position="31"/>
    </location>
</feature>
<feature type="domain" description="Major facilitator superfamily (MFS) profile" evidence="8">
    <location>
        <begin position="10"/>
        <end position="422"/>
    </location>
</feature>
<evidence type="ECO:0000256" key="3">
    <source>
        <dbReference type="ARBA" id="ARBA00022448"/>
    </source>
</evidence>
<dbReference type="Proteomes" id="UP001166291">
    <property type="component" value="Unassembled WGS sequence"/>
</dbReference>
<comment type="similarity">
    <text evidence="2">Belongs to the major facilitator superfamily.</text>
</comment>
<reference evidence="9" key="1">
    <citation type="submission" date="2021-07" db="EMBL/GenBank/DDBJ databases">
        <title>Zhongshania sp. CAU 1632 isolated from seawater.</title>
        <authorList>
            <person name="Kim W."/>
        </authorList>
    </citation>
    <scope>NUCLEOTIDE SEQUENCE</scope>
    <source>
        <strain evidence="9">CAU 1632</strain>
    </source>
</reference>
<feature type="transmembrane region" description="Helical" evidence="7">
    <location>
        <begin position="308"/>
        <end position="329"/>
    </location>
</feature>
<comment type="subcellular location">
    <subcellularLocation>
        <location evidence="1">Endomembrane system</location>
        <topology evidence="1">Multi-pass membrane protein</topology>
    </subcellularLocation>
</comment>
<dbReference type="RefSeq" id="WP_219044500.1">
    <property type="nucleotide sequence ID" value="NZ_JAHWDQ010000004.1"/>
</dbReference>
<dbReference type="PANTHER" id="PTHR23514:SF3">
    <property type="entry name" value="BYPASS OF STOP CODON PROTEIN 6"/>
    <property type="match status" value="1"/>
</dbReference>
<feature type="transmembrane region" description="Helical" evidence="7">
    <location>
        <begin position="81"/>
        <end position="102"/>
    </location>
</feature>
<keyword evidence="4 7" id="KW-0812">Transmembrane</keyword>
<sequence length="433" mass="46507">MGEALDRKRLFLVGNLSIFMIGLGFAVRASIASDIQADIFNQMNLARSAALVGEVLGATFIGFALTLLFGSALVDKVGMRAMMLFSALGYIGGSLAVAIASFMPLSGITYWLIYIGFLLTGLGWGAVEAASNPMITAVYPDEKTRRLNILHAWWPAGIVVGGLAGLAFSALDLPWQVNLLMLIVPGLLLAYLTLSTIFPESERVQSGVSYGDMFRELFRAPSYFIWFFAMMITAATELAPGQWVDLALTNIVGMQGIWVLIYVSTLMFVMRHFAGAIAKYVSSVGLLFCSCVLAAIGLYALSISKSPLAAFAAATVWGMGVCFLYPTMLSVVSERYTRGGALFLGLTGFAGGLSIQFLLPKMGAIFDTAKIEAAGGVARLANLEGAEMLAVLRYASVESFQSVAILPLLLLPVFGMVWWRDRLTAAYKNDSAT</sequence>
<feature type="transmembrane region" description="Helical" evidence="7">
    <location>
        <begin position="220"/>
        <end position="239"/>
    </location>
</feature>
<accession>A0ABS6VW84</accession>
<dbReference type="Pfam" id="PF07690">
    <property type="entry name" value="MFS_1"/>
    <property type="match status" value="1"/>
</dbReference>
<gene>
    <name evidence="9" type="ORF">KXJ70_15820</name>
</gene>
<proteinExistence type="inferred from homology"/>
<organism evidence="9 10">
    <name type="scientific">Zhongshania aquimaris</name>
    <dbReference type="NCBI Taxonomy" id="2857107"/>
    <lineage>
        <taxon>Bacteria</taxon>
        <taxon>Pseudomonadati</taxon>
        <taxon>Pseudomonadota</taxon>
        <taxon>Gammaproteobacteria</taxon>
        <taxon>Cellvibrionales</taxon>
        <taxon>Spongiibacteraceae</taxon>
        <taxon>Zhongshania</taxon>
    </lineage>
</organism>
<name>A0ABS6VW84_9GAMM</name>
<feature type="transmembrane region" description="Helical" evidence="7">
    <location>
        <begin position="148"/>
        <end position="171"/>
    </location>
</feature>
<dbReference type="InterPro" id="IPR051788">
    <property type="entry name" value="MFS_Transporter"/>
</dbReference>
<comment type="caution">
    <text evidence="9">The sequence shown here is derived from an EMBL/GenBank/DDBJ whole genome shotgun (WGS) entry which is preliminary data.</text>
</comment>
<evidence type="ECO:0000256" key="4">
    <source>
        <dbReference type="ARBA" id="ARBA00022692"/>
    </source>
</evidence>
<dbReference type="PROSITE" id="PS50850">
    <property type="entry name" value="MFS"/>
    <property type="match status" value="1"/>
</dbReference>
<evidence type="ECO:0000259" key="8">
    <source>
        <dbReference type="PROSITE" id="PS50850"/>
    </source>
</evidence>
<protein>
    <submittedName>
        <fullName evidence="9">MFS transporter</fullName>
    </submittedName>
</protein>
<evidence type="ECO:0000256" key="2">
    <source>
        <dbReference type="ARBA" id="ARBA00008335"/>
    </source>
</evidence>
<evidence type="ECO:0000256" key="5">
    <source>
        <dbReference type="ARBA" id="ARBA00022989"/>
    </source>
</evidence>
<feature type="transmembrane region" description="Helical" evidence="7">
    <location>
        <begin position="177"/>
        <end position="199"/>
    </location>
</feature>
<feature type="transmembrane region" description="Helical" evidence="7">
    <location>
        <begin position="108"/>
        <end position="127"/>
    </location>
</feature>
<dbReference type="EMBL" id="JAHWDQ010000004">
    <property type="protein sequence ID" value="MBW2942263.1"/>
    <property type="molecule type" value="Genomic_DNA"/>
</dbReference>
<feature type="transmembrane region" description="Helical" evidence="7">
    <location>
        <begin position="341"/>
        <end position="359"/>
    </location>
</feature>
<keyword evidence="3" id="KW-0813">Transport</keyword>
<keyword evidence="5 7" id="KW-1133">Transmembrane helix</keyword>
<keyword evidence="10" id="KW-1185">Reference proteome</keyword>
<feature type="transmembrane region" description="Helical" evidence="7">
    <location>
        <begin position="251"/>
        <end position="269"/>
    </location>
</feature>
<evidence type="ECO:0000313" key="9">
    <source>
        <dbReference type="EMBL" id="MBW2942263.1"/>
    </source>
</evidence>
<keyword evidence="6 7" id="KW-0472">Membrane</keyword>
<dbReference type="PANTHER" id="PTHR23514">
    <property type="entry name" value="BYPASS OF STOP CODON PROTEIN 6"/>
    <property type="match status" value="1"/>
</dbReference>
<feature type="transmembrane region" description="Helical" evidence="7">
    <location>
        <begin position="281"/>
        <end position="302"/>
    </location>
</feature>
<feature type="transmembrane region" description="Helical" evidence="7">
    <location>
        <begin position="51"/>
        <end position="74"/>
    </location>
</feature>
<evidence type="ECO:0000256" key="6">
    <source>
        <dbReference type="ARBA" id="ARBA00023136"/>
    </source>
</evidence>
<dbReference type="InterPro" id="IPR011701">
    <property type="entry name" value="MFS"/>
</dbReference>
<dbReference type="InterPro" id="IPR020846">
    <property type="entry name" value="MFS_dom"/>
</dbReference>
<evidence type="ECO:0000256" key="1">
    <source>
        <dbReference type="ARBA" id="ARBA00004127"/>
    </source>
</evidence>